<dbReference type="Pfam" id="PF09457">
    <property type="entry name" value="RBD-FIP"/>
    <property type="match status" value="1"/>
</dbReference>
<sequence>MLVVCNRWVQLGQKPSKLPDGRCRGELEVRLSFHVKSRSKDSSPSNLKNKHTGSIKSLVTAVGDKLKFSKTNSLRGDGSQIFSTPQPNKQKGDGNFARSYSLTTDKRRHGQDYKSRSLMNLPGEHSATLPSRGRARERPTLDSIEAEQWQGGVRSSRGSVTSHEGYLESMFRRECEVDEQMARANREGIEEEEEGEEQRRVAAQFYGGSDVSEVSSDTHTSSQSDSDELVELPKVRLKKNLDEENSDVDDKEVKYNYSGDENDKTEGSERHDNNHDAECDENDTNSDVFNPSASPCEYTGELDRVIARENSRRNSETLNSRGTSDGRTSTHTSSSSISYQGKSASQRAYERGSSDSMSSPRRKISPLEQFSITSQTSNEENKGQRRKSKLYAKGGRRYTVQGIPSHRSAPDIRDQRPVFSREESVPGDLMAVYRNMNREELIKLVVTHKAQLIRKDQYIQELESYIDNLLVRVMETSPRILQNL</sequence>
<dbReference type="PANTHER" id="PTHR15746">
    <property type="entry name" value="RAB11-RELATED"/>
    <property type="match status" value="1"/>
</dbReference>
<protein>
    <recommendedName>
        <fullName evidence="4">FIP-RBD domain-containing protein</fullName>
    </recommendedName>
</protein>
<feature type="compositionally biased region" description="Basic residues" evidence="3">
    <location>
        <begin position="384"/>
        <end position="396"/>
    </location>
</feature>
<dbReference type="InterPro" id="IPR019018">
    <property type="entry name" value="Rab-bd_FIP-RBD"/>
</dbReference>
<dbReference type="PROSITE" id="PS51511">
    <property type="entry name" value="FIP_RBD"/>
    <property type="match status" value="1"/>
</dbReference>
<dbReference type="PANTHER" id="PTHR15746:SF23">
    <property type="entry name" value="RAB11 INTERACTING PROTEIN, ISOFORM A"/>
    <property type="match status" value="1"/>
</dbReference>
<dbReference type="GO" id="GO:0031267">
    <property type="term" value="F:small GTPase binding"/>
    <property type="evidence" value="ECO:0007669"/>
    <property type="project" value="InterPro"/>
</dbReference>
<dbReference type="EMBL" id="JAIWYP010000001">
    <property type="protein sequence ID" value="KAH3890803.1"/>
    <property type="molecule type" value="Genomic_DNA"/>
</dbReference>
<feature type="compositionally biased region" description="Basic and acidic residues" evidence="3">
    <location>
        <begin position="301"/>
        <end position="315"/>
    </location>
</feature>
<evidence type="ECO:0000259" key="4">
    <source>
        <dbReference type="PROSITE" id="PS51511"/>
    </source>
</evidence>
<feature type="compositionally biased region" description="Polar residues" evidence="3">
    <location>
        <begin position="368"/>
        <end position="378"/>
    </location>
</feature>
<reference evidence="5" key="1">
    <citation type="journal article" date="2019" name="bioRxiv">
        <title>The Genome of the Zebra Mussel, Dreissena polymorpha: A Resource for Invasive Species Research.</title>
        <authorList>
            <person name="McCartney M.A."/>
            <person name="Auch B."/>
            <person name="Kono T."/>
            <person name="Mallez S."/>
            <person name="Zhang Y."/>
            <person name="Obille A."/>
            <person name="Becker A."/>
            <person name="Abrahante J.E."/>
            <person name="Garbe J."/>
            <person name="Badalamenti J.P."/>
            <person name="Herman A."/>
            <person name="Mangelson H."/>
            <person name="Liachko I."/>
            <person name="Sullivan S."/>
            <person name="Sone E.D."/>
            <person name="Koren S."/>
            <person name="Silverstein K.A.T."/>
            <person name="Beckman K.B."/>
            <person name="Gohl D.M."/>
        </authorList>
    </citation>
    <scope>NUCLEOTIDE SEQUENCE</scope>
    <source>
        <strain evidence="5">Duluth1</strain>
        <tissue evidence="5">Whole animal</tissue>
    </source>
</reference>
<feature type="compositionally biased region" description="Polar residues" evidence="3">
    <location>
        <begin position="70"/>
        <end position="89"/>
    </location>
</feature>
<name>A0A9D4S538_DREPO</name>
<dbReference type="InterPro" id="IPR037789">
    <property type="entry name" value="FIP_classI"/>
</dbReference>
<evidence type="ECO:0000313" key="5">
    <source>
        <dbReference type="EMBL" id="KAH3890803.1"/>
    </source>
</evidence>
<keyword evidence="2" id="KW-0597">Phosphoprotein</keyword>
<dbReference type="AlphaFoldDB" id="A0A9D4S538"/>
<evidence type="ECO:0000256" key="3">
    <source>
        <dbReference type="SAM" id="MobiDB-lite"/>
    </source>
</evidence>
<keyword evidence="6" id="KW-1185">Reference proteome</keyword>
<feature type="region of interest" description="Disordered" evidence="3">
    <location>
        <begin position="182"/>
        <end position="411"/>
    </location>
</feature>
<dbReference type="Gene3D" id="1.20.5.2440">
    <property type="match status" value="1"/>
</dbReference>
<evidence type="ECO:0000256" key="1">
    <source>
        <dbReference type="ARBA" id="ARBA00022448"/>
    </source>
</evidence>
<feature type="compositionally biased region" description="Low complexity" evidence="3">
    <location>
        <begin position="320"/>
        <end position="338"/>
    </location>
</feature>
<dbReference type="InterPro" id="IPR037245">
    <property type="entry name" value="FIP-RBD_C_sf"/>
</dbReference>
<comment type="caution">
    <text evidence="5">The sequence shown here is derived from an EMBL/GenBank/DDBJ whole genome shotgun (WGS) entry which is preliminary data.</text>
</comment>
<feature type="compositionally biased region" description="Basic and acidic residues" evidence="3">
    <location>
        <begin position="261"/>
        <end position="277"/>
    </location>
</feature>
<evidence type="ECO:0000256" key="2">
    <source>
        <dbReference type="ARBA" id="ARBA00022553"/>
    </source>
</evidence>
<dbReference type="SUPFAM" id="SSF144270">
    <property type="entry name" value="Eferin C-derminal domain-like"/>
    <property type="match status" value="1"/>
</dbReference>
<accession>A0A9D4S538</accession>
<dbReference type="GO" id="GO:0045055">
    <property type="term" value="P:regulated exocytosis"/>
    <property type="evidence" value="ECO:0007669"/>
    <property type="project" value="TreeGrafter"/>
</dbReference>
<reference evidence="5" key="2">
    <citation type="submission" date="2020-11" db="EMBL/GenBank/DDBJ databases">
        <authorList>
            <person name="McCartney M.A."/>
            <person name="Auch B."/>
            <person name="Kono T."/>
            <person name="Mallez S."/>
            <person name="Becker A."/>
            <person name="Gohl D.M."/>
            <person name="Silverstein K.A.T."/>
            <person name="Koren S."/>
            <person name="Bechman K.B."/>
            <person name="Herman A."/>
            <person name="Abrahante J.E."/>
            <person name="Garbe J."/>
        </authorList>
    </citation>
    <scope>NUCLEOTIDE SEQUENCE</scope>
    <source>
        <strain evidence="5">Duluth1</strain>
        <tissue evidence="5">Whole animal</tissue>
    </source>
</reference>
<keyword evidence="1" id="KW-0813">Transport</keyword>
<proteinExistence type="predicted"/>
<feature type="compositionally biased region" description="Basic and acidic residues" evidence="3">
    <location>
        <begin position="231"/>
        <end position="242"/>
    </location>
</feature>
<feature type="compositionally biased region" description="Low complexity" evidence="3">
    <location>
        <begin position="151"/>
        <end position="160"/>
    </location>
</feature>
<organism evidence="5 6">
    <name type="scientific">Dreissena polymorpha</name>
    <name type="common">Zebra mussel</name>
    <name type="synonym">Mytilus polymorpha</name>
    <dbReference type="NCBI Taxonomy" id="45954"/>
    <lineage>
        <taxon>Eukaryota</taxon>
        <taxon>Metazoa</taxon>
        <taxon>Spiralia</taxon>
        <taxon>Lophotrochozoa</taxon>
        <taxon>Mollusca</taxon>
        <taxon>Bivalvia</taxon>
        <taxon>Autobranchia</taxon>
        <taxon>Heteroconchia</taxon>
        <taxon>Euheterodonta</taxon>
        <taxon>Imparidentia</taxon>
        <taxon>Neoheterodontei</taxon>
        <taxon>Myida</taxon>
        <taxon>Dreissenoidea</taxon>
        <taxon>Dreissenidae</taxon>
        <taxon>Dreissena</taxon>
    </lineage>
</organism>
<feature type="region of interest" description="Disordered" evidence="3">
    <location>
        <begin position="70"/>
        <end position="161"/>
    </location>
</feature>
<evidence type="ECO:0000313" key="6">
    <source>
        <dbReference type="Proteomes" id="UP000828390"/>
    </source>
</evidence>
<dbReference type="Proteomes" id="UP000828390">
    <property type="component" value="Unassembled WGS sequence"/>
</dbReference>
<feature type="domain" description="FIP-RBD" evidence="4">
    <location>
        <begin position="422"/>
        <end position="484"/>
    </location>
</feature>
<gene>
    <name evidence="5" type="ORF">DPMN_014891</name>
</gene>
<feature type="compositionally biased region" description="Low complexity" evidence="3">
    <location>
        <begin position="209"/>
        <end position="224"/>
    </location>
</feature>